<sequence length="151" mass="16565">PPKDEDPLAKQAADARKRIQFLQQNVGKLTAEIKEMQKNNAKVKEEVVVIKRSNAAMIQAIEAVAGQYEEILKELHVLGPDASTDDYKELDIALLSAACAERQEDPSVAKPDAEPEAPFPSSHGSYPVPVTDRYDPPPGHLPKRSSLKQAE</sequence>
<dbReference type="AlphaFoldDB" id="A0ABD0JGV7"/>
<name>A0ABD0JGV7_9CAEN</name>
<protein>
    <submittedName>
        <fullName evidence="3">Uncharacterized protein</fullName>
    </submittedName>
</protein>
<feature type="coiled-coil region" evidence="1">
    <location>
        <begin position="12"/>
        <end position="53"/>
    </location>
</feature>
<feature type="non-terminal residue" evidence="3">
    <location>
        <position position="1"/>
    </location>
</feature>
<comment type="caution">
    <text evidence="3">The sequence shown here is derived from an EMBL/GenBank/DDBJ whole genome shotgun (WGS) entry which is preliminary data.</text>
</comment>
<proteinExistence type="predicted"/>
<keyword evidence="4" id="KW-1185">Reference proteome</keyword>
<evidence type="ECO:0000256" key="1">
    <source>
        <dbReference type="SAM" id="Coils"/>
    </source>
</evidence>
<evidence type="ECO:0000313" key="3">
    <source>
        <dbReference type="EMBL" id="KAK7474173.1"/>
    </source>
</evidence>
<evidence type="ECO:0000256" key="2">
    <source>
        <dbReference type="SAM" id="MobiDB-lite"/>
    </source>
</evidence>
<gene>
    <name evidence="3" type="ORF">BaRGS_00034581</name>
</gene>
<feature type="compositionally biased region" description="Basic residues" evidence="2">
    <location>
        <begin position="141"/>
        <end position="151"/>
    </location>
</feature>
<organism evidence="3 4">
    <name type="scientific">Batillaria attramentaria</name>
    <dbReference type="NCBI Taxonomy" id="370345"/>
    <lineage>
        <taxon>Eukaryota</taxon>
        <taxon>Metazoa</taxon>
        <taxon>Spiralia</taxon>
        <taxon>Lophotrochozoa</taxon>
        <taxon>Mollusca</taxon>
        <taxon>Gastropoda</taxon>
        <taxon>Caenogastropoda</taxon>
        <taxon>Sorbeoconcha</taxon>
        <taxon>Cerithioidea</taxon>
        <taxon>Batillariidae</taxon>
        <taxon>Batillaria</taxon>
    </lineage>
</organism>
<reference evidence="3 4" key="1">
    <citation type="journal article" date="2023" name="Sci. Data">
        <title>Genome assembly of the Korean intertidal mud-creeper Batillaria attramentaria.</title>
        <authorList>
            <person name="Patra A.K."/>
            <person name="Ho P.T."/>
            <person name="Jun S."/>
            <person name="Lee S.J."/>
            <person name="Kim Y."/>
            <person name="Won Y.J."/>
        </authorList>
    </citation>
    <scope>NUCLEOTIDE SEQUENCE [LARGE SCALE GENOMIC DNA]</scope>
    <source>
        <strain evidence="3">Wonlab-2016</strain>
    </source>
</reference>
<dbReference type="Proteomes" id="UP001519460">
    <property type="component" value="Unassembled WGS sequence"/>
</dbReference>
<dbReference type="EMBL" id="JACVVK020000445">
    <property type="protein sequence ID" value="KAK7474173.1"/>
    <property type="molecule type" value="Genomic_DNA"/>
</dbReference>
<keyword evidence="1" id="KW-0175">Coiled coil</keyword>
<accession>A0ABD0JGV7</accession>
<evidence type="ECO:0000313" key="4">
    <source>
        <dbReference type="Proteomes" id="UP001519460"/>
    </source>
</evidence>
<feature type="region of interest" description="Disordered" evidence="2">
    <location>
        <begin position="101"/>
        <end position="151"/>
    </location>
</feature>
<feature type="compositionally biased region" description="Basic and acidic residues" evidence="2">
    <location>
        <begin position="101"/>
        <end position="113"/>
    </location>
</feature>